<gene>
    <name evidence="4" type="ORF">ENU21_04895</name>
</gene>
<feature type="domain" description="Lon proteolytic" evidence="3">
    <location>
        <begin position="76"/>
        <end position="246"/>
    </location>
</feature>
<dbReference type="PROSITE" id="PS51786">
    <property type="entry name" value="LON_PROTEOLYTIC"/>
    <property type="match status" value="1"/>
</dbReference>
<evidence type="ECO:0000313" key="4">
    <source>
        <dbReference type="EMBL" id="HGM47068.1"/>
    </source>
</evidence>
<dbReference type="InterPro" id="IPR008269">
    <property type="entry name" value="Lon_proteolytic"/>
</dbReference>
<dbReference type="GO" id="GO:0004176">
    <property type="term" value="F:ATP-dependent peptidase activity"/>
    <property type="evidence" value="ECO:0007669"/>
    <property type="project" value="InterPro"/>
</dbReference>
<proteinExistence type="predicted"/>
<dbReference type="Gene3D" id="3.30.230.10">
    <property type="match status" value="1"/>
</dbReference>
<reference evidence="4" key="1">
    <citation type="journal article" date="2020" name="mSystems">
        <title>Genome- and Community-Level Interaction Insights into Carbon Utilization and Element Cycling Functions of Hydrothermarchaeota in Hydrothermal Sediment.</title>
        <authorList>
            <person name="Zhou Z."/>
            <person name="Liu Y."/>
            <person name="Xu W."/>
            <person name="Pan J."/>
            <person name="Luo Z.H."/>
            <person name="Li M."/>
        </authorList>
    </citation>
    <scope>NUCLEOTIDE SEQUENCE</scope>
    <source>
        <strain evidence="4">SpSt-649</strain>
    </source>
</reference>
<dbReference type="InterPro" id="IPR020568">
    <property type="entry name" value="Ribosomal_Su5_D2-typ_SF"/>
</dbReference>
<dbReference type="GO" id="GO:0004252">
    <property type="term" value="F:serine-type endopeptidase activity"/>
    <property type="evidence" value="ECO:0007669"/>
    <property type="project" value="InterPro"/>
</dbReference>
<feature type="region of interest" description="Disordered" evidence="2">
    <location>
        <begin position="588"/>
        <end position="608"/>
    </location>
</feature>
<dbReference type="GO" id="GO:0016020">
    <property type="term" value="C:membrane"/>
    <property type="evidence" value="ECO:0007669"/>
    <property type="project" value="UniProtKB-SubCell"/>
</dbReference>
<dbReference type="InterPro" id="IPR027065">
    <property type="entry name" value="Lon_Prtase"/>
</dbReference>
<accession>A0A7C4HAS0</accession>
<dbReference type="GO" id="GO:0006508">
    <property type="term" value="P:proteolysis"/>
    <property type="evidence" value="ECO:0007669"/>
    <property type="project" value="InterPro"/>
</dbReference>
<evidence type="ECO:0000259" key="3">
    <source>
        <dbReference type="PROSITE" id="PS51786"/>
    </source>
</evidence>
<evidence type="ECO:0000256" key="2">
    <source>
        <dbReference type="SAM" id="MobiDB-lite"/>
    </source>
</evidence>
<comment type="subcellular location">
    <subcellularLocation>
        <location evidence="1">Membrane</location>
        <topology evidence="1">Multi-pass membrane protein</topology>
    </subcellularLocation>
</comment>
<dbReference type="GO" id="GO:0005524">
    <property type="term" value="F:ATP binding"/>
    <property type="evidence" value="ECO:0007669"/>
    <property type="project" value="InterPro"/>
</dbReference>
<organism evidence="4">
    <name type="scientific">Thermofilum pendens</name>
    <dbReference type="NCBI Taxonomy" id="2269"/>
    <lineage>
        <taxon>Archaea</taxon>
        <taxon>Thermoproteota</taxon>
        <taxon>Thermoprotei</taxon>
        <taxon>Thermofilales</taxon>
        <taxon>Thermofilaceae</taxon>
        <taxon>Thermofilum</taxon>
    </lineage>
</organism>
<protein>
    <recommendedName>
        <fullName evidence="3">Lon proteolytic domain-containing protein</fullName>
    </recommendedName>
</protein>
<feature type="compositionally biased region" description="Pro residues" evidence="2">
    <location>
        <begin position="595"/>
        <end position="604"/>
    </location>
</feature>
<dbReference type="EMBL" id="DTBQ01000139">
    <property type="protein sequence ID" value="HGM47068.1"/>
    <property type="molecule type" value="Genomic_DNA"/>
</dbReference>
<dbReference type="InterPro" id="IPR014721">
    <property type="entry name" value="Ribsml_uS5_D2-typ_fold_subgr"/>
</dbReference>
<dbReference type="SUPFAM" id="SSF54211">
    <property type="entry name" value="Ribosomal protein S5 domain 2-like"/>
    <property type="match status" value="1"/>
</dbReference>
<dbReference type="AlphaFoldDB" id="A0A7C4HAS0"/>
<evidence type="ECO:0000256" key="1">
    <source>
        <dbReference type="ARBA" id="ARBA00004141"/>
    </source>
</evidence>
<dbReference type="PANTHER" id="PTHR10046">
    <property type="entry name" value="ATP DEPENDENT LON PROTEASE FAMILY MEMBER"/>
    <property type="match status" value="1"/>
</dbReference>
<dbReference type="Pfam" id="PF05362">
    <property type="entry name" value="Lon_C"/>
    <property type="match status" value="1"/>
</dbReference>
<comment type="caution">
    <text evidence="4">The sequence shown here is derived from an EMBL/GenBank/DDBJ whole genome shotgun (WGS) entry which is preliminary data.</text>
</comment>
<dbReference type="PRINTS" id="PR00830">
    <property type="entry name" value="ENDOLAPTASE"/>
</dbReference>
<dbReference type="GO" id="GO:0030163">
    <property type="term" value="P:protein catabolic process"/>
    <property type="evidence" value="ECO:0007669"/>
    <property type="project" value="InterPro"/>
</dbReference>
<sequence>MFFRIAGPSSTVYGKWLLSLWITVLLVSATVFAQRPGEKLQVVGSAWVLAPAVYQTDSGYAGSVTNITVFVTEGWGDVYVSTYSLTAEDFQGAATAAARVVAKLLNLDFSKYNYYFRVKSDAVIIGGPSAGVAMAVAVYSALTGAPINRSVMVTGMISPDGTVGPVGGIYEKAQAAVSQGAKVFLVPPGQSIVTTYRPVVRRIGPFRVTTYEPQQINLSDYAERNWGLRVVEISTIEDALRYFFNYRPTPPPAAAPLLSVTAREKIAYVVKTMLSMAQSELSDARRYVNASRLSATTALALRNYLDNYAAAYLSRASSLGSDAAAVFLSTTSIAYSRWVKYLVDYYLDRSLDAVVSQVSSEVSSLLSELENRGSLYTADLGFRILASDLVIRASRLLNESASTWSSDPVSALRNLAFASAMLDEAKLWAEGLPSLPDHVPVGVAESYISVARSTWSYAYSVLSEAGGDLTALSYSNTYLKAAMSMFSSGRKFSASVAGARSIALSEAALLSFQLSATGSRVYLSVAADQAKLAALRVGDNVPALYFYNVSSIAASDSDKLVYLRLAAQLGNLLADIAEQEGILTAQSPNYQAPQPAQPTPSAPEKPPERRGAVDIVQWIKDLLSQIALALENFLRWLQSLFRR</sequence>
<name>A0A7C4HAS0_THEPE</name>